<dbReference type="Pfam" id="PF00082">
    <property type="entry name" value="Peptidase_S8"/>
    <property type="match status" value="1"/>
</dbReference>
<dbReference type="Gene3D" id="3.40.50.200">
    <property type="entry name" value="Peptidase S8/S53 domain"/>
    <property type="match status" value="1"/>
</dbReference>
<proteinExistence type="inferred from homology"/>
<gene>
    <name evidence="6" type="ORF">LVIROSA_LOCUS12840</name>
</gene>
<dbReference type="InterPro" id="IPR036852">
    <property type="entry name" value="Peptidase_S8/S53_dom_sf"/>
</dbReference>
<sequence length="238" mass="25009">MEKVGGMDGSGTTECTTNTSSKPYFDHDSMNAPTTITVTSSKKNHKSLLIKQEDRQTGIVSWKGFSLDADAHVLPATQVSFAVGLKIKTYINSTVAPMAALLFKGTVIGDPLAPSVASFSSRGPNTVSPGILKPDIIGPGVSILASWTTPLPGSTDTKSPFNMMSGTSMSCPHLSGVATLLKATHPYWTPAAIKSAIMTSTDLVNLKGTRIVDETLQPADLFSMGSGHVNPSKPMILD</sequence>
<dbReference type="PANTHER" id="PTHR10795">
    <property type="entry name" value="PROPROTEIN CONVERTASE SUBTILISIN/KEXIN"/>
    <property type="match status" value="1"/>
</dbReference>
<dbReference type="CDD" id="cd02120">
    <property type="entry name" value="PA_subtilisin_like"/>
    <property type="match status" value="1"/>
</dbReference>
<evidence type="ECO:0000313" key="6">
    <source>
        <dbReference type="EMBL" id="CAH1425717.1"/>
    </source>
</evidence>
<dbReference type="Proteomes" id="UP001157418">
    <property type="component" value="Unassembled WGS sequence"/>
</dbReference>
<evidence type="ECO:0000256" key="1">
    <source>
        <dbReference type="ARBA" id="ARBA00011073"/>
    </source>
</evidence>
<feature type="domain" description="Peptidase S8/S53" evidence="5">
    <location>
        <begin position="31"/>
        <end position="208"/>
    </location>
</feature>
<feature type="compositionally biased region" description="Polar residues" evidence="4">
    <location>
        <begin position="10"/>
        <end position="22"/>
    </location>
</feature>
<evidence type="ECO:0000259" key="5">
    <source>
        <dbReference type="Pfam" id="PF00082"/>
    </source>
</evidence>
<evidence type="ECO:0000313" key="7">
    <source>
        <dbReference type="Proteomes" id="UP001157418"/>
    </source>
</evidence>
<dbReference type="EMBL" id="CAKMRJ010002223">
    <property type="protein sequence ID" value="CAH1425717.1"/>
    <property type="molecule type" value="Genomic_DNA"/>
</dbReference>
<feature type="region of interest" description="Disordered" evidence="4">
    <location>
        <begin position="1"/>
        <end position="28"/>
    </location>
</feature>
<evidence type="ECO:0000256" key="4">
    <source>
        <dbReference type="SAM" id="MobiDB-lite"/>
    </source>
</evidence>
<dbReference type="PROSITE" id="PS51892">
    <property type="entry name" value="SUBTILASE"/>
    <property type="match status" value="1"/>
</dbReference>
<dbReference type="InterPro" id="IPR045051">
    <property type="entry name" value="SBT"/>
</dbReference>
<accession>A0AAU9MIV3</accession>
<keyword evidence="2" id="KW-0732">Signal</keyword>
<organism evidence="6 7">
    <name type="scientific">Lactuca virosa</name>
    <dbReference type="NCBI Taxonomy" id="75947"/>
    <lineage>
        <taxon>Eukaryota</taxon>
        <taxon>Viridiplantae</taxon>
        <taxon>Streptophyta</taxon>
        <taxon>Embryophyta</taxon>
        <taxon>Tracheophyta</taxon>
        <taxon>Spermatophyta</taxon>
        <taxon>Magnoliopsida</taxon>
        <taxon>eudicotyledons</taxon>
        <taxon>Gunneridae</taxon>
        <taxon>Pentapetalae</taxon>
        <taxon>asterids</taxon>
        <taxon>campanulids</taxon>
        <taxon>Asterales</taxon>
        <taxon>Asteraceae</taxon>
        <taxon>Cichorioideae</taxon>
        <taxon>Cichorieae</taxon>
        <taxon>Lactucinae</taxon>
        <taxon>Lactuca</taxon>
    </lineage>
</organism>
<comment type="caution">
    <text evidence="3">Lacks conserved residue(s) required for the propagation of feature annotation.</text>
</comment>
<comment type="similarity">
    <text evidence="1 3">Belongs to the peptidase S8 family.</text>
</comment>
<dbReference type="Gene3D" id="3.50.30.30">
    <property type="match status" value="1"/>
</dbReference>
<comment type="caution">
    <text evidence="6">The sequence shown here is derived from an EMBL/GenBank/DDBJ whole genome shotgun (WGS) entry which is preliminary data.</text>
</comment>
<dbReference type="GO" id="GO:0004252">
    <property type="term" value="F:serine-type endopeptidase activity"/>
    <property type="evidence" value="ECO:0007669"/>
    <property type="project" value="InterPro"/>
</dbReference>
<evidence type="ECO:0000256" key="3">
    <source>
        <dbReference type="PROSITE-ProRule" id="PRU01240"/>
    </source>
</evidence>
<keyword evidence="7" id="KW-1185">Reference proteome</keyword>
<dbReference type="InterPro" id="IPR000209">
    <property type="entry name" value="Peptidase_S8/S53_dom"/>
</dbReference>
<dbReference type="SUPFAM" id="SSF52743">
    <property type="entry name" value="Subtilisin-like"/>
    <property type="match status" value="1"/>
</dbReference>
<evidence type="ECO:0000256" key="2">
    <source>
        <dbReference type="ARBA" id="ARBA00022729"/>
    </source>
</evidence>
<reference evidence="6 7" key="1">
    <citation type="submission" date="2022-01" db="EMBL/GenBank/DDBJ databases">
        <authorList>
            <person name="Xiong W."/>
            <person name="Schranz E."/>
        </authorList>
    </citation>
    <scope>NUCLEOTIDE SEQUENCE [LARGE SCALE GENOMIC DNA]</scope>
</reference>
<dbReference type="GO" id="GO:0006508">
    <property type="term" value="P:proteolysis"/>
    <property type="evidence" value="ECO:0007669"/>
    <property type="project" value="InterPro"/>
</dbReference>
<protein>
    <recommendedName>
        <fullName evidence="5">Peptidase S8/S53 domain-containing protein</fullName>
    </recommendedName>
</protein>
<dbReference type="AlphaFoldDB" id="A0AAU9MIV3"/>
<name>A0AAU9MIV3_9ASTR</name>